<evidence type="ECO:0000256" key="1">
    <source>
        <dbReference type="ARBA" id="ARBA00010923"/>
    </source>
</evidence>
<evidence type="ECO:0000259" key="4">
    <source>
        <dbReference type="Pfam" id="PF01420"/>
    </source>
</evidence>
<dbReference type="Gene3D" id="3.90.220.20">
    <property type="entry name" value="DNA methylase specificity domains"/>
    <property type="match status" value="2"/>
</dbReference>
<comment type="caution">
    <text evidence="5">The sequence shown here is derived from an EMBL/GenBank/DDBJ whole genome shotgun (WGS) entry which is preliminary data.</text>
</comment>
<accession>A0A132MML1</accession>
<dbReference type="GO" id="GO:0009307">
    <property type="term" value="P:DNA restriction-modification system"/>
    <property type="evidence" value="ECO:0007669"/>
    <property type="project" value="UniProtKB-KW"/>
</dbReference>
<dbReference type="AlphaFoldDB" id="A0A132MML1"/>
<reference evidence="6" key="1">
    <citation type="submission" date="2015-04" db="EMBL/GenBank/DDBJ databases">
        <title>Physiological reanalysis, assessment of diazotrophy, and genome sequences of multiple isolates of Streptomyces thermoautotrophicus.</title>
        <authorList>
            <person name="MacKellar D.C."/>
            <person name="Lieber L."/>
            <person name="Norman J."/>
            <person name="Bolger A."/>
            <person name="Tobin C."/>
            <person name="Murray J.W."/>
            <person name="Chang R."/>
            <person name="Ford T."/>
            <person name="Nguyen P.Q."/>
            <person name="Woodward J."/>
            <person name="Permingeat H."/>
            <person name="Joshi N.S."/>
            <person name="Silver P.A."/>
            <person name="Usadel B."/>
            <person name="Rutherford A.W."/>
            <person name="Friesen M."/>
            <person name="Prell J."/>
        </authorList>
    </citation>
    <scope>NUCLEOTIDE SEQUENCE [LARGE SCALE GENOMIC DNA]</scope>
    <source>
        <strain evidence="6">H1</strain>
    </source>
</reference>
<keyword evidence="2" id="KW-0680">Restriction system</keyword>
<sequence length="395" mass="43683">MGEWRTVRLRDICDSVDYGLTARASADPVGPKFLRITDIVGESFDWSTVPFVKATPEQIEKYRIHSGDIVIARTGATTGYSKWISNPPDAVFASYLIRLKVSSDVDSRFVGYLLKSDQFWSYMKGVLGDKSAQPNASATTITDAPLRIPAEKSQQQAIARVLGALDDKIAVNERIADSCDKLAESLLDQLLAEDTEVKEIPLGEIAKINPRTVKPVAGGYLRYIDISCVSAGRIEWPKRLPWDKAPGRARRGVSPGDTIWSTVRPGHRSYALILDKDPEMVVSTGFVVLTPVKVGPAFLYEIVKRDAFVRYLENVAEGSAYPAVRPERFASATIPLPSVHALQRFEDAVMPLRCRAHAANQESRTLAQLRDTLLPKLMSGELRVRDAEKAVEESL</sequence>
<proteinExistence type="inferred from homology"/>
<evidence type="ECO:0000256" key="3">
    <source>
        <dbReference type="ARBA" id="ARBA00023125"/>
    </source>
</evidence>
<dbReference type="GO" id="GO:0003677">
    <property type="term" value="F:DNA binding"/>
    <property type="evidence" value="ECO:0007669"/>
    <property type="project" value="UniProtKB-KW"/>
</dbReference>
<dbReference type="CDD" id="cd17521">
    <property type="entry name" value="RMtype1_S_Sau13435ORF2165P_TRD2-CR2_like"/>
    <property type="match status" value="1"/>
</dbReference>
<evidence type="ECO:0000313" key="5">
    <source>
        <dbReference type="EMBL" id="KWW98661.1"/>
    </source>
</evidence>
<keyword evidence="5" id="KW-0378">Hydrolase</keyword>
<dbReference type="PANTHER" id="PTHR30408:SF12">
    <property type="entry name" value="TYPE I RESTRICTION ENZYME MJAVIII SPECIFICITY SUBUNIT"/>
    <property type="match status" value="1"/>
</dbReference>
<dbReference type="GO" id="GO:0009035">
    <property type="term" value="F:type I site-specific deoxyribonuclease activity"/>
    <property type="evidence" value="ECO:0007669"/>
    <property type="project" value="UniProtKB-EC"/>
</dbReference>
<dbReference type="InterPro" id="IPR044946">
    <property type="entry name" value="Restrct_endonuc_typeI_TRD_sf"/>
</dbReference>
<comment type="similarity">
    <text evidence="1">Belongs to the type-I restriction system S methylase family.</text>
</comment>
<dbReference type="PATRIC" id="fig|1469144.10.peg.368"/>
<gene>
    <name evidence="5" type="ORF">LI90_288</name>
</gene>
<keyword evidence="6" id="KW-1185">Reference proteome</keyword>
<organism evidence="5 6">
    <name type="scientific">Carbonactinospora thermoautotrophica</name>
    <dbReference type="NCBI Taxonomy" id="1469144"/>
    <lineage>
        <taxon>Bacteria</taxon>
        <taxon>Bacillati</taxon>
        <taxon>Actinomycetota</taxon>
        <taxon>Actinomycetes</taxon>
        <taxon>Kitasatosporales</taxon>
        <taxon>Carbonactinosporaceae</taxon>
        <taxon>Carbonactinospora</taxon>
    </lineage>
</organism>
<dbReference type="InterPro" id="IPR000055">
    <property type="entry name" value="Restrct_endonuc_typeI_TRD"/>
</dbReference>
<dbReference type="PANTHER" id="PTHR30408">
    <property type="entry name" value="TYPE-1 RESTRICTION ENZYME ECOKI SPECIFICITY PROTEIN"/>
    <property type="match status" value="1"/>
</dbReference>
<dbReference type="RefSeq" id="WP_096058921.1">
    <property type="nucleotide sequence ID" value="NZ_LAXD01000001.1"/>
</dbReference>
<dbReference type="OrthoDB" id="9798929at2"/>
<keyword evidence="3" id="KW-0238">DNA-binding</keyword>
<evidence type="ECO:0000313" key="6">
    <source>
        <dbReference type="Proteomes" id="UP000070188"/>
    </source>
</evidence>
<dbReference type="STRING" id="1469144.LI90_288"/>
<feature type="domain" description="Type I restriction modification DNA specificity" evidence="4">
    <location>
        <begin position="2"/>
        <end position="175"/>
    </location>
</feature>
<name>A0A132MML1_9ACTN</name>
<protein>
    <submittedName>
        <fullName evidence="5">Type I restriction-modification system</fullName>
        <ecNumber evidence="5">3.1.21.3</ecNumber>
    </submittedName>
</protein>
<evidence type="ECO:0000256" key="2">
    <source>
        <dbReference type="ARBA" id="ARBA00022747"/>
    </source>
</evidence>
<dbReference type="EC" id="3.1.21.3" evidence="5"/>
<dbReference type="EMBL" id="LAXD01000001">
    <property type="protein sequence ID" value="KWW98661.1"/>
    <property type="molecule type" value="Genomic_DNA"/>
</dbReference>
<dbReference type="Proteomes" id="UP000070188">
    <property type="component" value="Unassembled WGS sequence"/>
</dbReference>
<dbReference type="Pfam" id="PF01420">
    <property type="entry name" value="Methylase_S"/>
    <property type="match status" value="1"/>
</dbReference>
<dbReference type="InterPro" id="IPR052021">
    <property type="entry name" value="Type-I_RS_S_subunit"/>
</dbReference>
<dbReference type="SUPFAM" id="SSF116734">
    <property type="entry name" value="DNA methylase specificity domain"/>
    <property type="match status" value="2"/>
</dbReference>